<evidence type="ECO:0000313" key="3">
    <source>
        <dbReference type="Proteomes" id="UP001593940"/>
    </source>
</evidence>
<feature type="domain" description="RapA2 cadherin-like" evidence="1">
    <location>
        <begin position="18"/>
        <end position="86"/>
    </location>
</feature>
<protein>
    <recommendedName>
        <fullName evidence="1">RapA2 cadherin-like domain-containing protein</fullName>
    </recommendedName>
</protein>
<proteinExistence type="predicted"/>
<dbReference type="Pfam" id="PF17803">
    <property type="entry name" value="Cadherin_4"/>
    <property type="match status" value="1"/>
</dbReference>
<gene>
    <name evidence="2" type="ORF">ACETIH_09890</name>
</gene>
<reference evidence="2 3" key="1">
    <citation type="submission" date="2024-09" db="EMBL/GenBank/DDBJ databases">
        <title>Nodulacao em especies de Leguminosae Basais da Amazonia e Caracterizacao dos Rizobios e Bacterias Associadas aos Nodulos.</title>
        <authorList>
            <person name="Jambeiro I.C.A."/>
            <person name="Lopes I.S."/>
            <person name="Aguiar E.R.G.R."/>
            <person name="Santos A.F.J."/>
            <person name="Dos Santos J.M.F."/>
            <person name="Gross E."/>
        </authorList>
    </citation>
    <scope>NUCLEOTIDE SEQUENCE [LARGE SCALE GENOMIC DNA]</scope>
    <source>
        <strain evidence="2 3">BRUESC1165</strain>
    </source>
</reference>
<evidence type="ECO:0000313" key="2">
    <source>
        <dbReference type="EMBL" id="MFC1457023.1"/>
    </source>
</evidence>
<dbReference type="InterPro" id="IPR040853">
    <property type="entry name" value="RapA2_cadherin-like"/>
</dbReference>
<sequence>TLIDTGNGTSVSREVTGTHAVTVTAEADAPQVSARDATGQEDSPIPLDLSAALTDADGSEVLSVSVLNVPPGALLSHGTRQADGSWSVSIADLAHLTLTPPHDFSGAIDLILRATARETSNGSTATTELPFQVRVTDASDTPLLTTRDSSGLEDTAIPLDVSTRLTDEDESEVLSISIFGVPADASLSHGARQTDGSWLLAPSDLDDLSLRPPEHFSGTIPLTVEATSRSSNGSRAATTRWRLQCGCRWRRWRMPRPSR</sequence>
<dbReference type="RefSeq" id="WP_377029552.1">
    <property type="nucleotide sequence ID" value="NZ_JBHOMY010000025.1"/>
</dbReference>
<accession>A0ABV6Y6Y4</accession>
<feature type="non-terminal residue" evidence="2">
    <location>
        <position position="1"/>
    </location>
</feature>
<dbReference type="Proteomes" id="UP001593940">
    <property type="component" value="Unassembled WGS sequence"/>
</dbReference>
<comment type="caution">
    <text evidence="2">The sequence shown here is derived from an EMBL/GenBank/DDBJ whole genome shotgun (WGS) entry which is preliminary data.</text>
</comment>
<name>A0ABV6Y6Y4_9HYPH</name>
<keyword evidence="3" id="KW-1185">Reference proteome</keyword>
<dbReference type="EMBL" id="JBHOMY010000025">
    <property type="protein sequence ID" value="MFC1457023.1"/>
    <property type="molecule type" value="Genomic_DNA"/>
</dbReference>
<organism evidence="2 3">
    <name type="scientific">Microvirga arabica</name>
    <dbReference type="NCBI Taxonomy" id="1128671"/>
    <lineage>
        <taxon>Bacteria</taxon>
        <taxon>Pseudomonadati</taxon>
        <taxon>Pseudomonadota</taxon>
        <taxon>Alphaproteobacteria</taxon>
        <taxon>Hyphomicrobiales</taxon>
        <taxon>Methylobacteriaceae</taxon>
        <taxon>Microvirga</taxon>
    </lineage>
</organism>
<evidence type="ECO:0000259" key="1">
    <source>
        <dbReference type="Pfam" id="PF17803"/>
    </source>
</evidence>